<evidence type="ECO:0000313" key="1">
    <source>
        <dbReference type="EMBL" id="MFB9731995.1"/>
    </source>
</evidence>
<dbReference type="EC" id="3.-.-.-" evidence="1"/>
<gene>
    <name evidence="1" type="ORF">ACFFN0_08055</name>
</gene>
<keyword evidence="1" id="KW-0418">Kinase</keyword>
<comment type="caution">
    <text evidence="1">The sequence shown here is derived from an EMBL/GenBank/DDBJ whole genome shotgun (WGS) entry which is preliminary data.</text>
</comment>
<keyword evidence="1" id="KW-0378">Hydrolase</keyword>
<dbReference type="InterPro" id="IPR023214">
    <property type="entry name" value="HAD_sf"/>
</dbReference>
<dbReference type="GO" id="GO:0016301">
    <property type="term" value="F:kinase activity"/>
    <property type="evidence" value="ECO:0007669"/>
    <property type="project" value="UniProtKB-KW"/>
</dbReference>
<dbReference type="InterPro" id="IPR036412">
    <property type="entry name" value="HAD-like_sf"/>
</dbReference>
<dbReference type="InterPro" id="IPR050155">
    <property type="entry name" value="HAD-like_hydrolase_sf"/>
</dbReference>
<accession>A0ABV5V2I3</accession>
<proteinExistence type="predicted"/>
<dbReference type="Pfam" id="PF00702">
    <property type="entry name" value="Hydrolase"/>
    <property type="match status" value="1"/>
</dbReference>
<dbReference type="RefSeq" id="WP_141337718.1">
    <property type="nucleotide sequence ID" value="NZ_JBHMAX010000015.1"/>
</dbReference>
<dbReference type="Gene3D" id="3.40.50.1000">
    <property type="entry name" value="HAD superfamily/HAD-like"/>
    <property type="match status" value="1"/>
</dbReference>
<dbReference type="SUPFAM" id="SSF56784">
    <property type="entry name" value="HAD-like"/>
    <property type="match status" value="1"/>
</dbReference>
<dbReference type="Proteomes" id="UP001589613">
    <property type="component" value="Unassembled WGS sequence"/>
</dbReference>
<reference evidence="1 2" key="1">
    <citation type="submission" date="2024-09" db="EMBL/GenBank/DDBJ databases">
        <authorList>
            <person name="Sun Q."/>
            <person name="Mori K."/>
        </authorList>
    </citation>
    <scope>NUCLEOTIDE SEQUENCE [LARGE SCALE GENOMIC DNA]</scope>
    <source>
        <strain evidence="1 2">JCM 12763</strain>
    </source>
</reference>
<dbReference type="PANTHER" id="PTHR43434:SF1">
    <property type="entry name" value="PHOSPHOGLYCOLATE PHOSPHATASE"/>
    <property type="match status" value="1"/>
</dbReference>
<sequence>MTNPQNDRARALVDGADVLLVDFDGPLARIFPGTTWLEVSADLRRYAVERAGAHLAPVLGDEPDHVQVLRMIGEHAPQVAGDAADVVTRLELEAARTAPLQPGALEFLDEALARSARVFVVTNNDPGVVAAVLDRHVPGLTARLHGVHGRTAGRTDDLKPAPDLLLRALAQVPVQLPSVFLGDSVTDVLAGAAAGVPVVGVAQDAQRRADLLAAGARAVVADLGELLHTPGAGPA</sequence>
<organism evidence="1 2">
    <name type="scientific">Ornithinimicrobium kibberense</name>
    <dbReference type="NCBI Taxonomy" id="282060"/>
    <lineage>
        <taxon>Bacteria</taxon>
        <taxon>Bacillati</taxon>
        <taxon>Actinomycetota</taxon>
        <taxon>Actinomycetes</taxon>
        <taxon>Micrococcales</taxon>
        <taxon>Ornithinimicrobiaceae</taxon>
        <taxon>Ornithinimicrobium</taxon>
    </lineage>
</organism>
<evidence type="ECO:0000313" key="2">
    <source>
        <dbReference type="Proteomes" id="UP001589613"/>
    </source>
</evidence>
<protein>
    <submittedName>
        <fullName evidence="1">HAD family hydrolase</fullName>
        <ecNumber evidence="1">3.-.-.-</ecNumber>
    </submittedName>
</protein>
<keyword evidence="2" id="KW-1185">Reference proteome</keyword>
<dbReference type="EMBL" id="JBHMAX010000015">
    <property type="protein sequence ID" value="MFB9731995.1"/>
    <property type="molecule type" value="Genomic_DNA"/>
</dbReference>
<dbReference type="GO" id="GO:0016787">
    <property type="term" value="F:hydrolase activity"/>
    <property type="evidence" value="ECO:0007669"/>
    <property type="project" value="UniProtKB-KW"/>
</dbReference>
<dbReference type="PANTHER" id="PTHR43434">
    <property type="entry name" value="PHOSPHOGLYCOLATE PHOSPHATASE"/>
    <property type="match status" value="1"/>
</dbReference>
<name>A0ABV5V2I3_9MICO</name>
<keyword evidence="1" id="KW-0808">Transferase</keyword>